<dbReference type="SMART" id="SM01026">
    <property type="entry name" value="Beach"/>
    <property type="match status" value="1"/>
</dbReference>
<feature type="region of interest" description="Disordered" evidence="4">
    <location>
        <begin position="82"/>
        <end position="106"/>
    </location>
</feature>
<proteinExistence type="predicted"/>
<dbReference type="InterPro" id="IPR050865">
    <property type="entry name" value="BEACH_Domain"/>
</dbReference>
<dbReference type="PROSITE" id="PS50197">
    <property type="entry name" value="BEACH"/>
    <property type="match status" value="1"/>
</dbReference>
<name>A0AAV7YK16_9EUKA</name>
<dbReference type="InterPro" id="IPR000409">
    <property type="entry name" value="BEACH_dom"/>
</dbReference>
<dbReference type="GO" id="GO:0016020">
    <property type="term" value="C:membrane"/>
    <property type="evidence" value="ECO:0007669"/>
    <property type="project" value="TreeGrafter"/>
</dbReference>
<feature type="region of interest" description="Disordered" evidence="4">
    <location>
        <begin position="571"/>
        <end position="613"/>
    </location>
</feature>
<dbReference type="InterPro" id="IPR001680">
    <property type="entry name" value="WD40_rpt"/>
</dbReference>
<evidence type="ECO:0000259" key="6">
    <source>
        <dbReference type="PROSITE" id="PS51783"/>
    </source>
</evidence>
<dbReference type="Gene3D" id="2.130.10.10">
    <property type="entry name" value="YVTN repeat-like/Quinoprotein amine dehydrogenase"/>
    <property type="match status" value="1"/>
</dbReference>
<organism evidence="7 8">
    <name type="scientific">Anaeramoeba flamelloides</name>
    <dbReference type="NCBI Taxonomy" id="1746091"/>
    <lineage>
        <taxon>Eukaryota</taxon>
        <taxon>Metamonada</taxon>
        <taxon>Anaeramoebidae</taxon>
        <taxon>Anaeramoeba</taxon>
    </lineage>
</organism>
<dbReference type="PROSITE" id="PS51783">
    <property type="entry name" value="PH_BEACH"/>
    <property type="match status" value="1"/>
</dbReference>
<feature type="region of interest" description="Disordered" evidence="4">
    <location>
        <begin position="38"/>
        <end position="70"/>
    </location>
</feature>
<dbReference type="InterPro" id="IPR036372">
    <property type="entry name" value="BEACH_dom_sf"/>
</dbReference>
<comment type="caution">
    <text evidence="7">The sequence shown here is derived from an EMBL/GenBank/DDBJ whole genome shotgun (WGS) entry which is preliminary data.</text>
</comment>
<dbReference type="SUPFAM" id="SSF50729">
    <property type="entry name" value="PH domain-like"/>
    <property type="match status" value="1"/>
</dbReference>
<dbReference type="Pfam" id="PF20426">
    <property type="entry name" value="NBCH_WD40"/>
    <property type="match status" value="1"/>
</dbReference>
<feature type="repeat" description="WD" evidence="3">
    <location>
        <begin position="1189"/>
        <end position="1228"/>
    </location>
</feature>
<feature type="domain" description="BEACH" evidence="5">
    <location>
        <begin position="750"/>
        <end position="1047"/>
    </location>
</feature>
<protein>
    <submittedName>
        <fullName evidence="7">Beige/beach-related</fullName>
    </submittedName>
</protein>
<dbReference type="GO" id="GO:0008104">
    <property type="term" value="P:intracellular protein localization"/>
    <property type="evidence" value="ECO:0007669"/>
    <property type="project" value="TreeGrafter"/>
</dbReference>
<dbReference type="PANTHER" id="PTHR13743:SF112">
    <property type="entry name" value="BEACH DOMAIN-CONTAINING PROTEIN"/>
    <property type="match status" value="1"/>
</dbReference>
<dbReference type="SUPFAM" id="SSF50978">
    <property type="entry name" value="WD40 repeat-like"/>
    <property type="match status" value="1"/>
</dbReference>
<sequence>MIPIWYNKFLKFIDFLEYYLFFNIKLFNLSLINLKGNNKGQNNNQDKNKNKNKANGNGNDKDNDKESNSINIKRVSNNNFTSSFSSTSSTSSTSTSSSYNNNKDNEGNNFKNFKEIKSQSNEIFDLFLKKSKNNLEIISLIFEIIRFIELVCYNEETKFKYLLKKKKMNLIFLQLSNFMLISLNSNRYSEAFKFQKKLIINQLPIMNNNKMKKMIIFFNIYILIYSKKKIQKINNFDENEKKKINALYNDQLIDLICFDYHFFSQLTKSKLINKKITFPKNKEDFENFYNSNNWPIFFNNIILMAISKRTQNFKKTIFELNIQYQFFHKDLINIFIQYLENFSKKKSPQKIKFKSKSGKKYLKTNGSHSKINNNIQKIKKKKSKAKSISNINDDLKQNKKNKNDFNGLNYMDKFNGLEEENDSIKKFLSLHNKIEQKIYRNQQKIILLEKNYTNNLNYAKRKYKQIIRSLTNERGPWNEIGNYSNNNLEIHWKLDTVENGKRERMRLKRNYSFDYHKKASILRDYGDVKESRKKLNELKLIQKKKLNKRILNKTVSGIDLLLENNNQLNNHSIKEKSKLQKKSYNNDDNNNNHSHSHNHNHNHNLNSNHGRNHSHNQKEVIIFETKVELKKPFKITSGVFKICNNSIQFFGKSLIGNETNESNEMDNQFESNIDKKSKTKKKMTRDHIWPLNQLIQIYKRRYRLRQSAIEIFLKNKKIYFLKFDHKVRDKIFELIISLKPPNLTNVFFSVPSEHIKKKNNLIKKWQNYEISNFEYLMQLNSLAGRTYNDLSQYPVFPWVLTDYKSKKIDLNNTKVYRDLSRPVGLLNPNNAEKLEIKYKELANNPETGIPPFHYGSHYSNAGIILYYLIRMEPFTTMAIEFQGGNFDAADRQFSSIEQAYNNSCLSLVDVKELIPEFYYLPEFLLNLNKIDLGIRDSDKKKVDDVKLPPWANGDPYEFVRIMRRALESDYVSEHLNEWIDLIFGYKQQGIEAVKSMNVFYYLTYEDEIKKLDLDNIENIALQASIESQIENFGQTPIKLFDKPHPKRRTKNLFNYYDALSESLFKNINPPTFFINDSPVIYSKMLILEYEVFGLSSNLLIFDQSRKLQYYAFSTIADSKTGNPKFLIHDNLNNNDKFSKRIGLPFANGISKYCNLLTTGLNDTLLFTCGYWDYSFRITSLNTFNQIIKITDHKDVVTCINCCDKIFVTGSRDTTVMIWEIFQESKKQQRIRYKCNHILFGHDDEVTCIDLNIDLDLVISGSKDQTIIVHTLESGRYIRSIKTRTPKLLKILSNGYLLVYCSGRLLTLFSINGKRLKQAWLNYGLVDLCVSRDNQYLFTGDKRGFVTIRNLYTFKEINKMEFPKPISSISLSNSNNSICIGLKNGKVALAQFKSSENN</sequence>
<keyword evidence="2" id="KW-0677">Repeat</keyword>
<dbReference type="PANTHER" id="PTHR13743">
    <property type="entry name" value="BEIGE/BEACH-RELATED"/>
    <property type="match status" value="1"/>
</dbReference>
<dbReference type="CDD" id="cd01201">
    <property type="entry name" value="PH_BEACH"/>
    <property type="match status" value="1"/>
</dbReference>
<keyword evidence="1 3" id="KW-0853">WD repeat</keyword>
<dbReference type="GO" id="GO:0005829">
    <property type="term" value="C:cytosol"/>
    <property type="evidence" value="ECO:0007669"/>
    <property type="project" value="TreeGrafter"/>
</dbReference>
<dbReference type="InterPro" id="IPR015943">
    <property type="entry name" value="WD40/YVTN_repeat-like_dom_sf"/>
</dbReference>
<dbReference type="SMART" id="SM00320">
    <property type="entry name" value="WD40"/>
    <property type="match status" value="4"/>
</dbReference>
<dbReference type="InterPro" id="IPR023362">
    <property type="entry name" value="PH-BEACH_dom"/>
</dbReference>
<feature type="region of interest" description="Disordered" evidence="4">
    <location>
        <begin position="377"/>
        <end position="396"/>
    </location>
</feature>
<dbReference type="EMBL" id="JANTQA010000057">
    <property type="protein sequence ID" value="KAJ3429216.1"/>
    <property type="molecule type" value="Genomic_DNA"/>
</dbReference>
<dbReference type="Pfam" id="PF16057">
    <property type="entry name" value="DUF4800"/>
    <property type="match status" value="1"/>
</dbReference>
<evidence type="ECO:0000259" key="5">
    <source>
        <dbReference type="PROSITE" id="PS50197"/>
    </source>
</evidence>
<dbReference type="Pfam" id="PF02138">
    <property type="entry name" value="Beach"/>
    <property type="match status" value="1"/>
</dbReference>
<evidence type="ECO:0000313" key="8">
    <source>
        <dbReference type="Proteomes" id="UP001146793"/>
    </source>
</evidence>
<dbReference type="GO" id="GO:0019901">
    <property type="term" value="F:protein kinase binding"/>
    <property type="evidence" value="ECO:0007669"/>
    <property type="project" value="TreeGrafter"/>
</dbReference>
<evidence type="ECO:0000256" key="2">
    <source>
        <dbReference type="ARBA" id="ARBA00022737"/>
    </source>
</evidence>
<dbReference type="InterPro" id="IPR036322">
    <property type="entry name" value="WD40_repeat_dom_sf"/>
</dbReference>
<dbReference type="Gene3D" id="2.30.29.30">
    <property type="entry name" value="Pleckstrin-homology domain (PH domain)/Phosphotyrosine-binding domain (PTB)"/>
    <property type="match status" value="1"/>
</dbReference>
<dbReference type="SUPFAM" id="SSF81837">
    <property type="entry name" value="BEACH domain"/>
    <property type="match status" value="1"/>
</dbReference>
<gene>
    <name evidence="7" type="ORF">M0812_24559</name>
</gene>
<feature type="domain" description="BEACH-type PH" evidence="6">
    <location>
        <begin position="616"/>
        <end position="736"/>
    </location>
</feature>
<dbReference type="Gene3D" id="1.10.1540.10">
    <property type="entry name" value="BEACH domain"/>
    <property type="match status" value="1"/>
</dbReference>
<dbReference type="Proteomes" id="UP001146793">
    <property type="component" value="Unassembled WGS sequence"/>
</dbReference>
<evidence type="ECO:0000256" key="4">
    <source>
        <dbReference type="SAM" id="MobiDB-lite"/>
    </source>
</evidence>
<evidence type="ECO:0000313" key="7">
    <source>
        <dbReference type="EMBL" id="KAJ3429216.1"/>
    </source>
</evidence>
<dbReference type="Pfam" id="PF14844">
    <property type="entry name" value="PH_BEACH"/>
    <property type="match status" value="1"/>
</dbReference>
<dbReference type="InterPro" id="IPR011993">
    <property type="entry name" value="PH-like_dom_sf"/>
</dbReference>
<feature type="repeat" description="WD" evidence="3">
    <location>
        <begin position="1238"/>
        <end position="1279"/>
    </location>
</feature>
<dbReference type="InterPro" id="IPR046851">
    <property type="entry name" value="NBCH_WD40"/>
</dbReference>
<dbReference type="PROSITE" id="PS50082">
    <property type="entry name" value="WD_REPEATS_2"/>
    <property type="match status" value="2"/>
</dbReference>
<dbReference type="CDD" id="cd06071">
    <property type="entry name" value="Beach"/>
    <property type="match status" value="1"/>
</dbReference>
<evidence type="ECO:0000256" key="1">
    <source>
        <dbReference type="ARBA" id="ARBA00022574"/>
    </source>
</evidence>
<reference evidence="7" key="1">
    <citation type="submission" date="2022-08" db="EMBL/GenBank/DDBJ databases">
        <title>Novel sulphate-reducing endosymbionts in the free-living metamonad Anaeramoeba.</title>
        <authorList>
            <person name="Jerlstrom-Hultqvist J."/>
            <person name="Cepicka I."/>
            <person name="Gallot-Lavallee L."/>
            <person name="Salas-Leiva D."/>
            <person name="Curtis B.A."/>
            <person name="Zahonova K."/>
            <person name="Pipaliya S."/>
            <person name="Dacks J."/>
            <person name="Roger A.J."/>
        </authorList>
    </citation>
    <scope>NUCLEOTIDE SEQUENCE</scope>
    <source>
        <strain evidence="7">Busselton2</strain>
    </source>
</reference>
<dbReference type="FunFam" id="1.10.1540.10:FF:000001">
    <property type="entry name" value="neurobeachin isoform X1"/>
    <property type="match status" value="1"/>
</dbReference>
<evidence type="ECO:0000256" key="3">
    <source>
        <dbReference type="PROSITE-ProRule" id="PRU00221"/>
    </source>
</evidence>
<accession>A0AAV7YK16</accession>